<dbReference type="KEGG" id="nba:CUN60_12295"/>
<name>A0A2I7N9B1_9NEIS</name>
<feature type="chain" id="PRO_5014427542" description="DUF3313 domain-containing protein" evidence="1">
    <location>
        <begin position="22"/>
        <end position="223"/>
    </location>
</feature>
<evidence type="ECO:0000313" key="2">
    <source>
        <dbReference type="EMBL" id="AUR53039.1"/>
    </source>
</evidence>
<accession>A0A2I7N9B1</accession>
<proteinExistence type="predicted"/>
<protein>
    <recommendedName>
        <fullName evidence="4">DUF3313 domain-containing protein</fullName>
    </recommendedName>
</protein>
<keyword evidence="1" id="KW-0732">Signal</keyword>
<dbReference type="AlphaFoldDB" id="A0A2I7N9B1"/>
<dbReference type="InterPro" id="IPR021747">
    <property type="entry name" value="DUF3313"/>
</dbReference>
<keyword evidence="3" id="KW-1185">Reference proteome</keyword>
<evidence type="ECO:0000313" key="3">
    <source>
        <dbReference type="Proteomes" id="UP000236655"/>
    </source>
</evidence>
<sequence length="223" mass="24643">MHMQKLFISLGTAVFLFTACATNTQPISNNLDSSYAKSYGDLTEVNNRLSPGVRIFSYNNPTWTKGKYTNTLINPVVFYGGESSQTQIEMYFDTNSRIELQQYLVNLLKDYLTVVSKPATNATSLKITVTGAKLVDASDGYTPVKLIPVSQLLSGEPEQNSVLEISAEITDSISGELLGSSIITINEEKLQKDVRSQEDFVNQVKLWSAIATKYAANYKVVND</sequence>
<dbReference type="EMBL" id="CP024847">
    <property type="protein sequence ID" value="AUR53039.1"/>
    <property type="molecule type" value="Genomic_DNA"/>
</dbReference>
<evidence type="ECO:0008006" key="4">
    <source>
        <dbReference type="Google" id="ProtNLM"/>
    </source>
</evidence>
<evidence type="ECO:0000256" key="1">
    <source>
        <dbReference type="SAM" id="SignalP"/>
    </source>
</evidence>
<feature type="signal peptide" evidence="1">
    <location>
        <begin position="1"/>
        <end position="21"/>
    </location>
</feature>
<reference evidence="3" key="1">
    <citation type="submission" date="2017-11" db="EMBL/GenBank/DDBJ databases">
        <authorList>
            <person name="Chan K.G."/>
            <person name="Lee L.S."/>
        </authorList>
    </citation>
    <scope>NUCLEOTIDE SEQUENCE [LARGE SCALE GENOMIC DNA]</scope>
    <source>
        <strain evidence="3">DSM 100970</strain>
    </source>
</reference>
<dbReference type="Proteomes" id="UP000236655">
    <property type="component" value="Chromosome"/>
</dbReference>
<dbReference type="PROSITE" id="PS51257">
    <property type="entry name" value="PROKAR_LIPOPROTEIN"/>
    <property type="match status" value="1"/>
</dbReference>
<dbReference type="Pfam" id="PF11769">
    <property type="entry name" value="DUF3313"/>
    <property type="match status" value="1"/>
</dbReference>
<gene>
    <name evidence="2" type="ORF">CUN60_12295</name>
</gene>
<organism evidence="2 3">
    <name type="scientific">Aquella oligotrophica</name>
    <dbReference type="NCBI Taxonomy" id="2067065"/>
    <lineage>
        <taxon>Bacteria</taxon>
        <taxon>Pseudomonadati</taxon>
        <taxon>Pseudomonadota</taxon>
        <taxon>Betaproteobacteria</taxon>
        <taxon>Neisseriales</taxon>
        <taxon>Neisseriaceae</taxon>
        <taxon>Aquella</taxon>
    </lineage>
</organism>